<accession>A0A518EZI6</accession>
<dbReference type="PANTHER" id="PTHR30413">
    <property type="entry name" value="INNER MEMBRANE TRANSPORT PERMEASE"/>
    <property type="match status" value="1"/>
</dbReference>
<evidence type="ECO:0000256" key="1">
    <source>
        <dbReference type="ARBA" id="ARBA00004429"/>
    </source>
</evidence>
<dbReference type="Gene3D" id="2.60.40.2030">
    <property type="match status" value="1"/>
</dbReference>
<dbReference type="PANTHER" id="PTHR30413:SF8">
    <property type="entry name" value="TRANSPORT PERMEASE PROTEIN"/>
    <property type="match status" value="1"/>
</dbReference>
<dbReference type="InterPro" id="IPR038081">
    <property type="entry name" value="CalX-like_sf"/>
</dbReference>
<organism evidence="10 11">
    <name type="scientific">Saltatorellus ferox</name>
    <dbReference type="NCBI Taxonomy" id="2528018"/>
    <lineage>
        <taxon>Bacteria</taxon>
        <taxon>Pseudomonadati</taxon>
        <taxon>Planctomycetota</taxon>
        <taxon>Planctomycetia</taxon>
        <taxon>Planctomycetia incertae sedis</taxon>
        <taxon>Saltatorellus</taxon>
    </lineage>
</organism>
<keyword evidence="6 8" id="KW-1133">Transmembrane helix</keyword>
<evidence type="ECO:0000259" key="9">
    <source>
        <dbReference type="Pfam" id="PF01061"/>
    </source>
</evidence>
<feature type="domain" description="ABC-2 type transporter transmembrane" evidence="9">
    <location>
        <begin position="303"/>
        <end position="382"/>
    </location>
</feature>
<evidence type="ECO:0000256" key="5">
    <source>
        <dbReference type="ARBA" id="ARBA00022692"/>
    </source>
</evidence>
<feature type="transmembrane region" description="Helical" evidence="8">
    <location>
        <begin position="65"/>
        <end position="83"/>
    </location>
</feature>
<dbReference type="GO" id="GO:0140359">
    <property type="term" value="F:ABC-type transporter activity"/>
    <property type="evidence" value="ECO:0007669"/>
    <property type="project" value="InterPro"/>
</dbReference>
<evidence type="ECO:0000313" key="11">
    <source>
        <dbReference type="Proteomes" id="UP000320390"/>
    </source>
</evidence>
<keyword evidence="11" id="KW-1185">Reference proteome</keyword>
<dbReference type="EMBL" id="CP036434">
    <property type="protein sequence ID" value="QDV09491.1"/>
    <property type="molecule type" value="Genomic_DNA"/>
</dbReference>
<dbReference type="InterPro" id="IPR013525">
    <property type="entry name" value="ABC2_TM"/>
</dbReference>
<feature type="transmembrane region" description="Helical" evidence="8">
    <location>
        <begin position="119"/>
        <end position="140"/>
    </location>
</feature>
<keyword evidence="5 8" id="KW-0812">Transmembrane</keyword>
<evidence type="ECO:0000256" key="3">
    <source>
        <dbReference type="ARBA" id="ARBA00022448"/>
    </source>
</evidence>
<feature type="transmembrane region" description="Helical" evidence="8">
    <location>
        <begin position="303"/>
        <end position="329"/>
    </location>
</feature>
<dbReference type="GO" id="GO:0015774">
    <property type="term" value="P:polysaccharide transport"/>
    <property type="evidence" value="ECO:0007669"/>
    <property type="project" value="UniProtKB-KW"/>
</dbReference>
<keyword evidence="4" id="KW-1003">Cell membrane</keyword>
<sequence length="423" mass="47157">MPRPFSSLFENRTLLRDFVVRDLKARYVGSSMGFFWSVIFPLINLCVFTFVFRIILKTRWSDEQGALEVALVMLAGIIVWTAFAESVSRCTNCLVDNSNLLQKVVFPASVFPAYITTSAILNMCIGLPIVLAAVVWFGYLSPPTAMLERQNEYEAVGEAFEPVLNEEGAVVLTWPRVFVSLERAWRTPTTFQLEYGGTATRGVDYLALHDEVVLPPGSARLYIPIIPLRDALNDEGDETIEIRVTDSGGREMVPGKDAVLITLTESALPQAEIDKDTGAHGATGVYTSADSSRHHALALGPSLIMLPVLLALLALYTVGLSSFLAAFNLFWRDTFHLVGVGLTVWMFATPIFYPAHMVQKAGMGWILNLNPMYWFVEMFREVTLFGIWPSLGYLFPFAAVAAVTYWIGLRFFKKHEPSFPDLL</sequence>
<dbReference type="SUPFAM" id="SSF141072">
    <property type="entry name" value="CalX-like"/>
    <property type="match status" value="1"/>
</dbReference>
<dbReference type="GO" id="GO:0015920">
    <property type="term" value="P:lipopolysaccharide transport"/>
    <property type="evidence" value="ECO:0007669"/>
    <property type="project" value="TreeGrafter"/>
</dbReference>
<evidence type="ECO:0000256" key="4">
    <source>
        <dbReference type="ARBA" id="ARBA00022475"/>
    </source>
</evidence>
<comment type="subcellular location">
    <subcellularLocation>
        <location evidence="1">Cell inner membrane</location>
        <topology evidence="1">Multi-pass membrane protein</topology>
    </subcellularLocation>
</comment>
<keyword evidence="7 8" id="KW-0472">Membrane</keyword>
<dbReference type="Proteomes" id="UP000320390">
    <property type="component" value="Chromosome"/>
</dbReference>
<reference evidence="10 11" key="1">
    <citation type="submission" date="2019-02" db="EMBL/GenBank/DDBJ databases">
        <title>Deep-cultivation of Planctomycetes and their phenomic and genomic characterization uncovers novel biology.</title>
        <authorList>
            <person name="Wiegand S."/>
            <person name="Jogler M."/>
            <person name="Boedeker C."/>
            <person name="Pinto D."/>
            <person name="Vollmers J."/>
            <person name="Rivas-Marin E."/>
            <person name="Kohn T."/>
            <person name="Peeters S.H."/>
            <person name="Heuer A."/>
            <person name="Rast P."/>
            <person name="Oberbeckmann S."/>
            <person name="Bunk B."/>
            <person name="Jeske O."/>
            <person name="Meyerdierks A."/>
            <person name="Storesund J.E."/>
            <person name="Kallscheuer N."/>
            <person name="Luecker S."/>
            <person name="Lage O.M."/>
            <person name="Pohl T."/>
            <person name="Merkel B.J."/>
            <person name="Hornburger P."/>
            <person name="Mueller R.-W."/>
            <person name="Bruemmer F."/>
            <person name="Labrenz M."/>
            <person name="Spormann A.M."/>
            <person name="Op den Camp H."/>
            <person name="Overmann J."/>
            <person name="Amann R."/>
            <person name="Jetten M.S.M."/>
            <person name="Mascher T."/>
            <person name="Medema M.H."/>
            <person name="Devos D.P."/>
            <person name="Kaster A.-K."/>
            <person name="Ovreas L."/>
            <person name="Rohde M."/>
            <person name="Galperin M.Y."/>
            <person name="Jogler C."/>
        </authorList>
    </citation>
    <scope>NUCLEOTIDE SEQUENCE [LARGE SCALE GENOMIC DNA]</scope>
    <source>
        <strain evidence="10 11">Poly30</strain>
    </source>
</reference>
<dbReference type="AlphaFoldDB" id="A0A518EZI6"/>
<evidence type="ECO:0000256" key="2">
    <source>
        <dbReference type="ARBA" id="ARBA00007783"/>
    </source>
</evidence>
<dbReference type="GO" id="GO:0005886">
    <property type="term" value="C:plasma membrane"/>
    <property type="evidence" value="ECO:0007669"/>
    <property type="project" value="UniProtKB-SubCell"/>
</dbReference>
<evidence type="ECO:0000256" key="8">
    <source>
        <dbReference type="SAM" id="Phobius"/>
    </source>
</evidence>
<feature type="transmembrane region" description="Helical" evidence="8">
    <location>
        <begin position="34"/>
        <end position="56"/>
    </location>
</feature>
<name>A0A518EZI6_9BACT</name>
<evidence type="ECO:0000313" key="10">
    <source>
        <dbReference type="EMBL" id="QDV09491.1"/>
    </source>
</evidence>
<gene>
    <name evidence="10" type="ORF">Poly30_50490</name>
</gene>
<proteinExistence type="inferred from homology"/>
<feature type="transmembrane region" description="Helical" evidence="8">
    <location>
        <begin position="335"/>
        <end position="353"/>
    </location>
</feature>
<feature type="domain" description="ABC-2 type transporter transmembrane" evidence="9">
    <location>
        <begin position="19"/>
        <end position="139"/>
    </location>
</feature>
<feature type="transmembrane region" description="Helical" evidence="8">
    <location>
        <begin position="393"/>
        <end position="412"/>
    </location>
</feature>
<evidence type="ECO:0000256" key="7">
    <source>
        <dbReference type="ARBA" id="ARBA00023136"/>
    </source>
</evidence>
<dbReference type="Pfam" id="PF01061">
    <property type="entry name" value="ABC2_membrane"/>
    <property type="match status" value="2"/>
</dbReference>
<comment type="similarity">
    <text evidence="2">Belongs to the ABC-2 integral membrane protein family.</text>
</comment>
<keyword evidence="3" id="KW-0813">Transport</keyword>
<protein>
    <submittedName>
        <fullName evidence="10">ABC-2 type transporter</fullName>
    </submittedName>
</protein>
<dbReference type="RefSeq" id="WP_419190628.1">
    <property type="nucleotide sequence ID" value="NZ_CP036434.1"/>
</dbReference>
<evidence type="ECO:0000256" key="6">
    <source>
        <dbReference type="ARBA" id="ARBA00022989"/>
    </source>
</evidence>